<sequence length="137" mass="14724">MMETKLREVLLAEDNPTNQMIFHAYLGKLGARATVVGSGTAAVRAFARQAFDVVIMDLQMPVMDGVEAARKIRAMEAQNGRPRTPIMALTADTDEDARDDCLDAGMDAHLVKPATFTAFAEALESLVRKAGKGSQAA</sequence>
<dbReference type="CDD" id="cd17546">
    <property type="entry name" value="REC_hyHK_CKI1_RcsC-like"/>
    <property type="match status" value="1"/>
</dbReference>
<evidence type="ECO:0000256" key="2">
    <source>
        <dbReference type="PROSITE-ProRule" id="PRU00169"/>
    </source>
</evidence>
<dbReference type="Gene3D" id="3.40.50.2300">
    <property type="match status" value="1"/>
</dbReference>
<dbReference type="Proteomes" id="UP000198703">
    <property type="component" value="Unassembled WGS sequence"/>
</dbReference>
<protein>
    <submittedName>
        <fullName evidence="4">Response regulator receiver domain-containing protein</fullName>
    </submittedName>
</protein>
<dbReference type="InterPro" id="IPR011006">
    <property type="entry name" value="CheY-like_superfamily"/>
</dbReference>
<dbReference type="SMART" id="SM00448">
    <property type="entry name" value="REC"/>
    <property type="match status" value="1"/>
</dbReference>
<dbReference type="PANTHER" id="PTHR45339">
    <property type="entry name" value="HYBRID SIGNAL TRANSDUCTION HISTIDINE KINASE J"/>
    <property type="match status" value="1"/>
</dbReference>
<keyword evidence="5" id="KW-1185">Reference proteome</keyword>
<dbReference type="PROSITE" id="PS50110">
    <property type="entry name" value="RESPONSE_REGULATORY"/>
    <property type="match status" value="1"/>
</dbReference>
<evidence type="ECO:0000313" key="4">
    <source>
        <dbReference type="EMBL" id="SDZ73630.1"/>
    </source>
</evidence>
<dbReference type="AlphaFoldDB" id="A0A1H3VFX2"/>
<evidence type="ECO:0000256" key="1">
    <source>
        <dbReference type="ARBA" id="ARBA00022553"/>
    </source>
</evidence>
<dbReference type="RefSeq" id="WP_093247501.1">
    <property type="nucleotide sequence ID" value="NZ_FNQM01000001.1"/>
</dbReference>
<feature type="modified residue" description="4-aspartylphosphate" evidence="2">
    <location>
        <position position="57"/>
    </location>
</feature>
<dbReference type="GO" id="GO:0000160">
    <property type="term" value="P:phosphorelay signal transduction system"/>
    <property type="evidence" value="ECO:0007669"/>
    <property type="project" value="InterPro"/>
</dbReference>
<accession>A0A1H3VFX2</accession>
<dbReference type="EMBL" id="FNQM01000001">
    <property type="protein sequence ID" value="SDZ73630.1"/>
    <property type="molecule type" value="Genomic_DNA"/>
</dbReference>
<organism evidence="4 5">
    <name type="scientific">Rubrimonas cliftonensis</name>
    <dbReference type="NCBI Taxonomy" id="89524"/>
    <lineage>
        <taxon>Bacteria</taxon>
        <taxon>Pseudomonadati</taxon>
        <taxon>Pseudomonadota</taxon>
        <taxon>Alphaproteobacteria</taxon>
        <taxon>Rhodobacterales</taxon>
        <taxon>Paracoccaceae</taxon>
        <taxon>Rubrimonas</taxon>
    </lineage>
</organism>
<dbReference type="PANTHER" id="PTHR45339:SF5">
    <property type="entry name" value="HISTIDINE KINASE"/>
    <property type="match status" value="1"/>
</dbReference>
<dbReference type="OrthoDB" id="9800897at2"/>
<evidence type="ECO:0000259" key="3">
    <source>
        <dbReference type="PROSITE" id="PS50110"/>
    </source>
</evidence>
<evidence type="ECO:0000313" key="5">
    <source>
        <dbReference type="Proteomes" id="UP000198703"/>
    </source>
</evidence>
<dbReference type="SUPFAM" id="SSF52172">
    <property type="entry name" value="CheY-like"/>
    <property type="match status" value="1"/>
</dbReference>
<feature type="domain" description="Response regulatory" evidence="3">
    <location>
        <begin position="8"/>
        <end position="127"/>
    </location>
</feature>
<dbReference type="InterPro" id="IPR001789">
    <property type="entry name" value="Sig_transdc_resp-reg_receiver"/>
</dbReference>
<reference evidence="4 5" key="1">
    <citation type="submission" date="2016-10" db="EMBL/GenBank/DDBJ databases">
        <authorList>
            <person name="de Groot N.N."/>
        </authorList>
    </citation>
    <scope>NUCLEOTIDE SEQUENCE [LARGE SCALE GENOMIC DNA]</scope>
    <source>
        <strain evidence="4 5">DSM 15345</strain>
    </source>
</reference>
<dbReference type="Pfam" id="PF00072">
    <property type="entry name" value="Response_reg"/>
    <property type="match status" value="1"/>
</dbReference>
<proteinExistence type="predicted"/>
<dbReference type="STRING" id="89524.SAMN05444370_10160"/>
<name>A0A1H3VFX2_9RHOB</name>
<keyword evidence="1 2" id="KW-0597">Phosphoprotein</keyword>
<gene>
    <name evidence="4" type="ORF">SAMN05444370_10160</name>
</gene>